<evidence type="ECO:0000256" key="4">
    <source>
        <dbReference type="ARBA" id="ARBA00022989"/>
    </source>
</evidence>
<comment type="subcellular location">
    <subcellularLocation>
        <location evidence="1">Cell membrane</location>
        <topology evidence="1">Multi-pass membrane protein</topology>
    </subcellularLocation>
</comment>
<evidence type="ECO:0000256" key="5">
    <source>
        <dbReference type="ARBA" id="ARBA00023040"/>
    </source>
</evidence>
<keyword evidence="2" id="KW-1003">Cell membrane</keyword>
<feature type="compositionally biased region" description="Basic and acidic residues" evidence="10">
    <location>
        <begin position="364"/>
        <end position="377"/>
    </location>
</feature>
<dbReference type="OrthoDB" id="10044919at2759"/>
<dbReference type="RefSeq" id="XP_011670332.2">
    <property type="nucleotide sequence ID" value="XM_011672030.2"/>
</dbReference>
<evidence type="ECO:0000256" key="3">
    <source>
        <dbReference type="ARBA" id="ARBA00022692"/>
    </source>
</evidence>
<feature type="transmembrane region" description="Helical" evidence="11">
    <location>
        <begin position="163"/>
        <end position="185"/>
    </location>
</feature>
<keyword evidence="14" id="KW-1185">Reference proteome</keyword>
<organism evidence="13 14">
    <name type="scientific">Strongylocentrotus purpuratus</name>
    <name type="common">Purple sea urchin</name>
    <dbReference type="NCBI Taxonomy" id="7668"/>
    <lineage>
        <taxon>Eukaryota</taxon>
        <taxon>Metazoa</taxon>
        <taxon>Echinodermata</taxon>
        <taxon>Eleutherozoa</taxon>
        <taxon>Echinozoa</taxon>
        <taxon>Echinoidea</taxon>
        <taxon>Euechinoidea</taxon>
        <taxon>Echinacea</taxon>
        <taxon>Camarodonta</taxon>
        <taxon>Echinidea</taxon>
        <taxon>Strongylocentrotidae</taxon>
        <taxon>Strongylocentrotus</taxon>
    </lineage>
</organism>
<dbReference type="PANTHER" id="PTHR24228:SF75">
    <property type="entry name" value="G-PROTEIN COUPLED RECEPTORS FAMILY 1 PROFILE DOMAIN-CONTAINING PROTEIN"/>
    <property type="match status" value="1"/>
</dbReference>
<feature type="domain" description="G-protein coupled receptors family 1 profile" evidence="12">
    <location>
        <begin position="61"/>
        <end position="318"/>
    </location>
</feature>
<evidence type="ECO:0000256" key="11">
    <source>
        <dbReference type="SAM" id="Phobius"/>
    </source>
</evidence>
<dbReference type="SMART" id="SM01381">
    <property type="entry name" value="7TM_GPCR_Srsx"/>
    <property type="match status" value="1"/>
</dbReference>
<keyword evidence="6 11" id="KW-0472">Membrane</keyword>
<evidence type="ECO:0000256" key="1">
    <source>
        <dbReference type="ARBA" id="ARBA00004651"/>
    </source>
</evidence>
<dbReference type="PANTHER" id="PTHR24228">
    <property type="entry name" value="B2 BRADYKININ RECEPTOR/ANGIOTENSIN II RECEPTOR"/>
    <property type="match status" value="1"/>
</dbReference>
<dbReference type="GO" id="GO:0008020">
    <property type="term" value="F:G protein-coupled photoreceptor activity"/>
    <property type="evidence" value="ECO:0000318"/>
    <property type="project" value="GO_Central"/>
</dbReference>
<feature type="transmembrane region" description="Helical" evidence="11">
    <location>
        <begin position="115"/>
        <end position="142"/>
    </location>
</feature>
<reference evidence="13" key="2">
    <citation type="submission" date="2021-01" db="UniProtKB">
        <authorList>
            <consortium name="EnsemblMetazoa"/>
        </authorList>
    </citation>
    <scope>IDENTIFICATION</scope>
</reference>
<dbReference type="InterPro" id="IPR017452">
    <property type="entry name" value="GPCR_Rhodpsn_7TM"/>
</dbReference>
<sequence>MATSVSLDVTSYITDSVSMSWTNESKLNHSNETGNDGDDDDVKQWVFLFLTIIAMVMGLVGNVLIIGAVFAERRLRVLSNAFIVNLAVADLFVSTIINAFALVGLFKGEAYFESHYLLCNFIGATCIICCVCSLWCIASIAFNRYIAISHRLSYRRIYNKGNLWIHLLVPWLAGVLLDIPNLTGWNSHKFIEEYMMCTYDIRGDLSYVLFLKIMAVGVPLVVISFSYIGIYAYAHSSGHELKKFAGSSCVKSQVKRKLRQSDAKLLRSIFILVLAYAIFWFPETLLTLVDQAHEVPDSVYMSVAFLAHFNSSVNSIIYGLTNENFRKGYRKFLFVVLKCRRVDCSFNPETTGMASKVSASEHNVQTHDKSSPNLADKFEYVDPDTRSRREGLQSAPGNI</sequence>
<evidence type="ECO:0000259" key="12">
    <source>
        <dbReference type="PROSITE" id="PS50262"/>
    </source>
</evidence>
<feature type="region of interest" description="Disordered" evidence="10">
    <location>
        <begin position="357"/>
        <end position="377"/>
    </location>
</feature>
<dbReference type="FunCoup" id="A0A7M7LT47">
    <property type="interactions" value="660"/>
</dbReference>
<dbReference type="PROSITE" id="PS50262">
    <property type="entry name" value="G_PROTEIN_RECEP_F1_2"/>
    <property type="match status" value="1"/>
</dbReference>
<feature type="transmembrane region" description="Helical" evidence="11">
    <location>
        <begin position="82"/>
        <end position="103"/>
    </location>
</feature>
<accession>A0A7M7LT47</accession>
<feature type="transmembrane region" description="Helical" evidence="11">
    <location>
        <begin position="45"/>
        <end position="70"/>
    </location>
</feature>
<dbReference type="CDD" id="cd00637">
    <property type="entry name" value="7tm_classA_rhodopsin-like"/>
    <property type="match status" value="1"/>
</dbReference>
<comment type="similarity">
    <text evidence="9">Belongs to the G-protein coupled receptor 1 family.</text>
</comment>
<evidence type="ECO:0000256" key="2">
    <source>
        <dbReference type="ARBA" id="ARBA00022475"/>
    </source>
</evidence>
<feature type="transmembrane region" description="Helical" evidence="11">
    <location>
        <begin position="301"/>
        <end position="321"/>
    </location>
</feature>
<dbReference type="KEGG" id="spu:100892420"/>
<dbReference type="PRINTS" id="PR00237">
    <property type="entry name" value="GPCRRHODOPSN"/>
</dbReference>
<keyword evidence="8 9" id="KW-0807">Transducer</keyword>
<keyword evidence="7 9" id="KW-0675">Receptor</keyword>
<evidence type="ECO:0000256" key="9">
    <source>
        <dbReference type="RuleBase" id="RU000688"/>
    </source>
</evidence>
<evidence type="ECO:0000256" key="8">
    <source>
        <dbReference type="ARBA" id="ARBA00023224"/>
    </source>
</evidence>
<dbReference type="GO" id="GO:0007186">
    <property type="term" value="P:G protein-coupled receptor signaling pathway"/>
    <property type="evidence" value="ECO:0000318"/>
    <property type="project" value="GO_Central"/>
</dbReference>
<dbReference type="GO" id="GO:0005886">
    <property type="term" value="C:plasma membrane"/>
    <property type="evidence" value="ECO:0000318"/>
    <property type="project" value="GO_Central"/>
</dbReference>
<dbReference type="InterPro" id="IPR000276">
    <property type="entry name" value="GPCR_Rhodpsn"/>
</dbReference>
<evidence type="ECO:0000313" key="13">
    <source>
        <dbReference type="EnsemblMetazoa" id="XP_011670332"/>
    </source>
</evidence>
<feature type="transmembrane region" description="Helical" evidence="11">
    <location>
        <begin position="205"/>
        <end position="234"/>
    </location>
</feature>
<dbReference type="Pfam" id="PF00001">
    <property type="entry name" value="7tm_1"/>
    <property type="match status" value="1"/>
</dbReference>
<dbReference type="GO" id="GO:0007602">
    <property type="term" value="P:phototransduction"/>
    <property type="evidence" value="ECO:0000318"/>
    <property type="project" value="GO_Central"/>
</dbReference>
<keyword evidence="5 9" id="KW-0297">G-protein coupled receptor</keyword>
<evidence type="ECO:0000313" key="14">
    <source>
        <dbReference type="Proteomes" id="UP000007110"/>
    </source>
</evidence>
<dbReference type="GeneID" id="100892420"/>
<dbReference type="FunFam" id="1.20.1070.10:FF:000345">
    <property type="entry name" value="40S ribosomal protein S27"/>
    <property type="match status" value="1"/>
</dbReference>
<dbReference type="GO" id="GO:0071482">
    <property type="term" value="P:cellular response to light stimulus"/>
    <property type="evidence" value="ECO:0000318"/>
    <property type="project" value="GO_Central"/>
</dbReference>
<evidence type="ECO:0000256" key="7">
    <source>
        <dbReference type="ARBA" id="ARBA00023170"/>
    </source>
</evidence>
<name>A0A7M7LT47_STRPU</name>
<feature type="transmembrane region" description="Helical" evidence="11">
    <location>
        <begin position="265"/>
        <end position="281"/>
    </location>
</feature>
<evidence type="ECO:0000256" key="10">
    <source>
        <dbReference type="SAM" id="MobiDB-lite"/>
    </source>
</evidence>
<dbReference type="EnsemblMetazoa" id="XM_011672030">
    <property type="protein sequence ID" value="XP_011670332"/>
    <property type="gene ID" value="LOC100892420"/>
</dbReference>
<dbReference type="AlphaFoldDB" id="A0A7M7LT47"/>
<dbReference type="OMA" id="SYRRIYN"/>
<evidence type="ECO:0000256" key="6">
    <source>
        <dbReference type="ARBA" id="ARBA00023136"/>
    </source>
</evidence>
<protein>
    <recommendedName>
        <fullName evidence="12">G-protein coupled receptors family 1 profile domain-containing protein</fullName>
    </recommendedName>
</protein>
<keyword evidence="3 9" id="KW-0812">Transmembrane</keyword>
<dbReference type="Gene3D" id="1.20.1070.10">
    <property type="entry name" value="Rhodopsin 7-helix transmembrane proteins"/>
    <property type="match status" value="1"/>
</dbReference>
<dbReference type="InParanoid" id="A0A7M7LT47"/>
<dbReference type="Proteomes" id="UP000007110">
    <property type="component" value="Unassembled WGS sequence"/>
</dbReference>
<dbReference type="PROSITE" id="PS00237">
    <property type="entry name" value="G_PROTEIN_RECEP_F1_1"/>
    <property type="match status" value="1"/>
</dbReference>
<dbReference type="SUPFAM" id="SSF81321">
    <property type="entry name" value="Family A G protein-coupled receptor-like"/>
    <property type="match status" value="1"/>
</dbReference>
<keyword evidence="4 11" id="KW-1133">Transmembrane helix</keyword>
<proteinExistence type="inferred from homology"/>
<reference evidence="14" key="1">
    <citation type="submission" date="2015-02" db="EMBL/GenBank/DDBJ databases">
        <title>Genome sequencing for Strongylocentrotus purpuratus.</title>
        <authorList>
            <person name="Murali S."/>
            <person name="Liu Y."/>
            <person name="Vee V."/>
            <person name="English A."/>
            <person name="Wang M."/>
            <person name="Skinner E."/>
            <person name="Han Y."/>
            <person name="Muzny D.M."/>
            <person name="Worley K.C."/>
            <person name="Gibbs R.A."/>
        </authorList>
    </citation>
    <scope>NUCLEOTIDE SEQUENCE</scope>
</reference>